<proteinExistence type="predicted"/>
<reference evidence="2" key="1">
    <citation type="submission" date="2014-09" db="EMBL/GenBank/DDBJ databases">
        <authorList>
            <person name="Magalhaes I.L.F."/>
            <person name="Oliveira U."/>
            <person name="Santos F.R."/>
            <person name="Vidigal T.H.D.A."/>
            <person name="Brescovit A.D."/>
            <person name="Santos A.J."/>
        </authorList>
    </citation>
    <scope>NUCLEOTIDE SEQUENCE</scope>
    <source>
        <tissue evidence="2">Shoot tissue taken approximately 20 cm above the soil surface</tissue>
    </source>
</reference>
<feature type="compositionally biased region" description="Gly residues" evidence="1">
    <location>
        <begin position="84"/>
        <end position="100"/>
    </location>
</feature>
<feature type="region of interest" description="Disordered" evidence="1">
    <location>
        <begin position="220"/>
        <end position="252"/>
    </location>
</feature>
<protein>
    <submittedName>
        <fullName evidence="2">Uncharacterized protein</fullName>
    </submittedName>
</protein>
<reference evidence="2" key="2">
    <citation type="journal article" date="2015" name="Data Brief">
        <title>Shoot transcriptome of the giant reed, Arundo donax.</title>
        <authorList>
            <person name="Barrero R.A."/>
            <person name="Guerrero F.D."/>
            <person name="Moolhuijzen P."/>
            <person name="Goolsby J.A."/>
            <person name="Tidwell J."/>
            <person name="Bellgard S.E."/>
            <person name="Bellgard M.I."/>
        </authorList>
    </citation>
    <scope>NUCLEOTIDE SEQUENCE</scope>
    <source>
        <tissue evidence="2">Shoot tissue taken approximately 20 cm above the soil surface</tissue>
    </source>
</reference>
<organism evidence="2">
    <name type="scientific">Arundo donax</name>
    <name type="common">Giant reed</name>
    <name type="synonym">Donax arundinaceus</name>
    <dbReference type="NCBI Taxonomy" id="35708"/>
    <lineage>
        <taxon>Eukaryota</taxon>
        <taxon>Viridiplantae</taxon>
        <taxon>Streptophyta</taxon>
        <taxon>Embryophyta</taxon>
        <taxon>Tracheophyta</taxon>
        <taxon>Spermatophyta</taxon>
        <taxon>Magnoliopsida</taxon>
        <taxon>Liliopsida</taxon>
        <taxon>Poales</taxon>
        <taxon>Poaceae</taxon>
        <taxon>PACMAD clade</taxon>
        <taxon>Arundinoideae</taxon>
        <taxon>Arundineae</taxon>
        <taxon>Arundo</taxon>
    </lineage>
</organism>
<feature type="compositionally biased region" description="Basic and acidic residues" evidence="1">
    <location>
        <begin position="220"/>
        <end position="229"/>
    </location>
</feature>
<dbReference type="EMBL" id="GBRH01194541">
    <property type="protein sequence ID" value="JAE03355.1"/>
    <property type="molecule type" value="Transcribed_RNA"/>
</dbReference>
<feature type="compositionally biased region" description="Low complexity" evidence="1">
    <location>
        <begin position="312"/>
        <end position="321"/>
    </location>
</feature>
<name>A0A0A9ERG7_ARUDO</name>
<feature type="region of interest" description="Disordered" evidence="1">
    <location>
        <begin position="69"/>
        <end position="116"/>
    </location>
</feature>
<feature type="region of interest" description="Disordered" evidence="1">
    <location>
        <begin position="290"/>
        <end position="321"/>
    </location>
</feature>
<sequence>MPPPPSPVAVGPSPLAGAGAEVAAFGLWLVAALRRWDLAQSTMAMRRRSAATTAPTTMPAIAAPESFRFLEEPGTGPPPPGLRPGAGDGGKNGLPQGGSGSPQSWRLPAKQSRGKRESVLGMEPLRLLSETLKTASPGMLMLGMLPERWLPSSRRTRSAVRLLSAKGMVPERLLCASTRRSRPVSLATPAGMAPERSLCCRKRALRLGSWSRSSGRLPRMRLERSERTRRFGSRPSVPGGMAPTMPTPGRRTSTTVELAASHVTPTQPHAGAEVFHPSRRSCGVAVRNANSADRSLGGGSATARHARKATANKKAASAAAA</sequence>
<dbReference type="AlphaFoldDB" id="A0A0A9ERG7"/>
<evidence type="ECO:0000313" key="2">
    <source>
        <dbReference type="EMBL" id="JAE03355.1"/>
    </source>
</evidence>
<evidence type="ECO:0000256" key="1">
    <source>
        <dbReference type="SAM" id="MobiDB-lite"/>
    </source>
</evidence>
<accession>A0A0A9ERG7</accession>
<feature type="compositionally biased region" description="Low complexity" evidence="1">
    <location>
        <begin position="238"/>
        <end position="249"/>
    </location>
</feature>